<keyword evidence="12" id="KW-1185">Reference proteome</keyword>
<dbReference type="AlphaFoldDB" id="A0A1N7P1V6"/>
<comment type="subcellular location">
    <subcellularLocation>
        <location evidence="1">Cell membrane</location>
    </subcellularLocation>
</comment>
<evidence type="ECO:0000256" key="1">
    <source>
        <dbReference type="ARBA" id="ARBA00004236"/>
    </source>
</evidence>
<evidence type="ECO:0000256" key="8">
    <source>
        <dbReference type="ARBA" id="ARBA00032978"/>
    </source>
</evidence>
<evidence type="ECO:0000313" key="12">
    <source>
        <dbReference type="Proteomes" id="UP000186026"/>
    </source>
</evidence>
<evidence type="ECO:0000256" key="2">
    <source>
        <dbReference type="ARBA" id="ARBA00006782"/>
    </source>
</evidence>
<organism evidence="11 12">
    <name type="scientific">Belliella pelovolcani</name>
    <dbReference type="NCBI Taxonomy" id="529505"/>
    <lineage>
        <taxon>Bacteria</taxon>
        <taxon>Pseudomonadati</taxon>
        <taxon>Bacteroidota</taxon>
        <taxon>Cytophagia</taxon>
        <taxon>Cytophagales</taxon>
        <taxon>Cyclobacteriaceae</taxon>
        <taxon>Belliella</taxon>
    </lineage>
</organism>
<evidence type="ECO:0000256" key="3">
    <source>
        <dbReference type="ARBA" id="ARBA00016636"/>
    </source>
</evidence>
<evidence type="ECO:0000259" key="10">
    <source>
        <dbReference type="Pfam" id="PF00535"/>
    </source>
</evidence>
<dbReference type="EMBL" id="FTOP01000013">
    <property type="protein sequence ID" value="SIT04538.1"/>
    <property type="molecule type" value="Genomic_DNA"/>
</dbReference>
<keyword evidence="4" id="KW-1003">Cell membrane</keyword>
<dbReference type="CDD" id="cd06423">
    <property type="entry name" value="CESA_like"/>
    <property type="match status" value="1"/>
</dbReference>
<keyword evidence="7 9" id="KW-0472">Membrane</keyword>
<feature type="transmembrane region" description="Helical" evidence="9">
    <location>
        <begin position="45"/>
        <end position="63"/>
    </location>
</feature>
<evidence type="ECO:0000256" key="7">
    <source>
        <dbReference type="ARBA" id="ARBA00023136"/>
    </source>
</evidence>
<keyword evidence="9" id="KW-1133">Transmembrane helix</keyword>
<dbReference type="Proteomes" id="UP000186026">
    <property type="component" value="Unassembled WGS sequence"/>
</dbReference>
<keyword evidence="5" id="KW-0328">Glycosyltransferase</keyword>
<dbReference type="Pfam" id="PF00535">
    <property type="entry name" value="Glycos_transf_2"/>
    <property type="match status" value="1"/>
</dbReference>
<gene>
    <name evidence="11" type="ORF">SAMN05421761_11356</name>
</gene>
<proteinExistence type="inferred from homology"/>
<name>A0A1N7P1V6_9BACT</name>
<dbReference type="Gene3D" id="3.90.550.10">
    <property type="entry name" value="Spore Coat Polysaccharide Biosynthesis Protein SpsA, Chain A"/>
    <property type="match status" value="1"/>
</dbReference>
<feature type="transmembrane region" description="Helical" evidence="9">
    <location>
        <begin position="441"/>
        <end position="463"/>
    </location>
</feature>
<evidence type="ECO:0000256" key="4">
    <source>
        <dbReference type="ARBA" id="ARBA00022475"/>
    </source>
</evidence>
<dbReference type="InterPro" id="IPR029044">
    <property type="entry name" value="Nucleotide-diphossugar_trans"/>
</dbReference>
<feature type="domain" description="Glycosyltransferase 2-like" evidence="10">
    <location>
        <begin position="124"/>
        <end position="292"/>
    </location>
</feature>
<dbReference type="STRING" id="529505.SAMN05421761_11356"/>
<keyword evidence="6" id="KW-0808">Transferase</keyword>
<dbReference type="GO" id="GO:0085029">
    <property type="term" value="P:extracellular matrix assembly"/>
    <property type="evidence" value="ECO:0007669"/>
    <property type="project" value="TreeGrafter"/>
</dbReference>
<sequence>MSNIYKSAIHPAKYRSSFGPYYFLKNKGNIQAKPKSSGLRINQPLIILLTFTPIILAILSLFYFEEYFDALHVARLDTGWGYWTYIISLSLLTIKLSFLGWLFHLHKKYKVIKSVSDNNLPTCTVIVPAYNEGEMVYKTLVSLAKSNYPKKKLQIISIDDGSKDDTWKWMLKAINELGERLVIYQQPKNLGKREALHRAFMVGTGDVFVTVDSDSIVKKNTLRNIVSPFVVNKSCGAVAGNVMVLNKEEGLIPKMLNVSFAFSFEFIRSAQSVLGSVLCTPGALAAYRKTAVLNCLNDWVNQEFLGNKATIGEDRAMTNMILKQGYEVVFQKNAKVYTNLPTGYNNLRKMFTRWERSNVRENIMLTKFAFSDFRKGNKVGTRLLLFNQWLKVILAFPALALLITLLIIQPLLVLSSLFVGLFIFSFIPAIFFVLNREKKEAIWAYSYAIFYTFTLFWITPFAIATAGRTGWLTRNLPMS</sequence>
<dbReference type="RefSeq" id="WP_084565955.1">
    <property type="nucleotide sequence ID" value="NZ_FTOP01000013.1"/>
</dbReference>
<evidence type="ECO:0000256" key="9">
    <source>
        <dbReference type="SAM" id="Phobius"/>
    </source>
</evidence>
<evidence type="ECO:0000313" key="11">
    <source>
        <dbReference type="EMBL" id="SIT04538.1"/>
    </source>
</evidence>
<feature type="transmembrane region" description="Helical" evidence="9">
    <location>
        <begin position="83"/>
        <end position="103"/>
    </location>
</feature>
<accession>A0A1N7P1V6</accession>
<dbReference type="InterPro" id="IPR001173">
    <property type="entry name" value="Glyco_trans_2-like"/>
</dbReference>
<dbReference type="SUPFAM" id="SSF53448">
    <property type="entry name" value="Nucleotide-diphospho-sugar transferases"/>
    <property type="match status" value="1"/>
</dbReference>
<dbReference type="PANTHER" id="PTHR22913:SF12">
    <property type="entry name" value="MANNURONAN SYNTHASE"/>
    <property type="match status" value="1"/>
</dbReference>
<protein>
    <recommendedName>
        <fullName evidence="3">N-acetylglucosaminyltransferase</fullName>
    </recommendedName>
    <alternativeName>
        <fullName evidence="8">Nodulation protein C</fullName>
    </alternativeName>
</protein>
<keyword evidence="9" id="KW-0812">Transmembrane</keyword>
<dbReference type="PANTHER" id="PTHR22913">
    <property type="entry name" value="HYALURONAN SYNTHASE"/>
    <property type="match status" value="1"/>
</dbReference>
<reference evidence="12" key="1">
    <citation type="submission" date="2017-01" db="EMBL/GenBank/DDBJ databases">
        <authorList>
            <person name="Varghese N."/>
            <person name="Submissions S."/>
        </authorList>
    </citation>
    <scope>NUCLEOTIDE SEQUENCE [LARGE SCALE GENOMIC DNA]</scope>
    <source>
        <strain evidence="12">DSM 46698</strain>
    </source>
</reference>
<dbReference type="GO" id="GO:0050501">
    <property type="term" value="F:hyaluronan synthase activity"/>
    <property type="evidence" value="ECO:0007669"/>
    <property type="project" value="TreeGrafter"/>
</dbReference>
<feature type="transmembrane region" description="Helical" evidence="9">
    <location>
        <begin position="383"/>
        <end position="408"/>
    </location>
</feature>
<evidence type="ECO:0000256" key="6">
    <source>
        <dbReference type="ARBA" id="ARBA00022679"/>
    </source>
</evidence>
<feature type="transmembrane region" description="Helical" evidence="9">
    <location>
        <begin position="414"/>
        <end position="434"/>
    </location>
</feature>
<dbReference type="OrthoDB" id="9788101at2"/>
<evidence type="ECO:0000256" key="5">
    <source>
        <dbReference type="ARBA" id="ARBA00022676"/>
    </source>
</evidence>
<comment type="similarity">
    <text evidence="2">Belongs to the NodC/HAS family.</text>
</comment>
<dbReference type="GO" id="GO:0005886">
    <property type="term" value="C:plasma membrane"/>
    <property type="evidence" value="ECO:0007669"/>
    <property type="project" value="UniProtKB-SubCell"/>
</dbReference>
<dbReference type="GO" id="GO:0030213">
    <property type="term" value="P:hyaluronan biosynthetic process"/>
    <property type="evidence" value="ECO:0007669"/>
    <property type="project" value="TreeGrafter"/>
</dbReference>